<keyword evidence="1" id="KW-1133">Transmembrane helix</keyword>
<dbReference type="Proteomes" id="UP000294881">
    <property type="component" value="Unassembled WGS sequence"/>
</dbReference>
<dbReference type="RefSeq" id="WP_132005502.1">
    <property type="nucleotide sequence ID" value="NZ_JBHUNN010000002.1"/>
</dbReference>
<proteinExistence type="predicted"/>
<feature type="transmembrane region" description="Helical" evidence="1">
    <location>
        <begin position="6"/>
        <end position="24"/>
    </location>
</feature>
<keyword evidence="3" id="KW-1185">Reference proteome</keyword>
<name>A0A4R2GT54_9HYPH</name>
<evidence type="ECO:0000313" key="3">
    <source>
        <dbReference type="Proteomes" id="UP000294881"/>
    </source>
</evidence>
<organism evidence="2 3">
    <name type="scientific">Camelimonas lactis</name>
    <dbReference type="NCBI Taxonomy" id="659006"/>
    <lineage>
        <taxon>Bacteria</taxon>
        <taxon>Pseudomonadati</taxon>
        <taxon>Pseudomonadota</taxon>
        <taxon>Alphaproteobacteria</taxon>
        <taxon>Hyphomicrobiales</taxon>
        <taxon>Chelatococcaceae</taxon>
        <taxon>Camelimonas</taxon>
    </lineage>
</organism>
<gene>
    <name evidence="2" type="ORF">EV666_10530</name>
</gene>
<keyword evidence="1" id="KW-0472">Membrane</keyword>
<keyword evidence="1" id="KW-0812">Transmembrane</keyword>
<accession>A0A4R2GT54</accession>
<dbReference type="EMBL" id="SLWL01000005">
    <property type="protein sequence ID" value="TCO13663.1"/>
    <property type="molecule type" value="Genomic_DNA"/>
</dbReference>
<reference evidence="2 3" key="1">
    <citation type="submission" date="2019-03" db="EMBL/GenBank/DDBJ databases">
        <title>Genomic Encyclopedia of Type Strains, Phase IV (KMG-IV): sequencing the most valuable type-strain genomes for metagenomic binning, comparative biology and taxonomic classification.</title>
        <authorList>
            <person name="Goeker M."/>
        </authorList>
    </citation>
    <scope>NUCLEOTIDE SEQUENCE [LARGE SCALE GENOMIC DNA]</scope>
    <source>
        <strain evidence="2 3">DSM 22958</strain>
    </source>
</reference>
<comment type="caution">
    <text evidence="2">The sequence shown here is derived from an EMBL/GenBank/DDBJ whole genome shotgun (WGS) entry which is preliminary data.</text>
</comment>
<evidence type="ECO:0000256" key="1">
    <source>
        <dbReference type="SAM" id="Phobius"/>
    </source>
</evidence>
<protein>
    <submittedName>
        <fullName evidence="2">Uncharacterized protein</fullName>
    </submittedName>
</protein>
<evidence type="ECO:0000313" key="2">
    <source>
        <dbReference type="EMBL" id="TCO13663.1"/>
    </source>
</evidence>
<dbReference type="AlphaFoldDB" id="A0A4R2GT54"/>
<sequence length="155" mass="16350">MLSDTALLVTGAAFAAMLGGVWLLRRRTLVEPTAPAAHVRPVSAAATPSISSASSLLAGEAVGPDASAQSKIEALVLKAALEDALEHLAEVYGPEYLDAFHARRMGRNVEPYRKLVAAVNDPARASQGLRQAQEAEDALNAVIRAVRKSPRIMQA</sequence>